<dbReference type="RefSeq" id="WP_179363085.1">
    <property type="nucleotide sequence ID" value="NZ_CP026994.1"/>
</dbReference>
<gene>
    <name evidence="1" type="ORF">C5F49_01925</name>
</gene>
<organism evidence="1 2">
    <name type="scientific">Nitrosopumilus oxyclinae</name>
    <dbReference type="NCBI Taxonomy" id="1959104"/>
    <lineage>
        <taxon>Archaea</taxon>
        <taxon>Nitrososphaerota</taxon>
        <taxon>Nitrososphaeria</taxon>
        <taxon>Nitrosopumilales</taxon>
        <taxon>Nitrosopumilaceae</taxon>
        <taxon>Nitrosopumilus</taxon>
    </lineage>
</organism>
<evidence type="ECO:0000313" key="2">
    <source>
        <dbReference type="Proteomes" id="UP000509441"/>
    </source>
</evidence>
<accession>A0A7D5RDF3</accession>
<dbReference type="GeneID" id="56060670"/>
<keyword evidence="2" id="KW-1185">Reference proteome</keyword>
<name>A0A7D5RDF3_9ARCH</name>
<dbReference type="Proteomes" id="UP000509441">
    <property type="component" value="Chromosome"/>
</dbReference>
<dbReference type="AlphaFoldDB" id="A0A7D5RDF3"/>
<reference evidence="1 2" key="1">
    <citation type="submission" date="2018-02" db="EMBL/GenBank/DDBJ databases">
        <title>Complete genome of Nitrosopumilus oxyclinae HCE1.</title>
        <authorList>
            <person name="Qin W."/>
            <person name="Zheng Y."/>
            <person name="Stahl D.A."/>
        </authorList>
    </citation>
    <scope>NUCLEOTIDE SEQUENCE [LARGE SCALE GENOMIC DNA]</scope>
    <source>
        <strain evidence="1 2">HCE1</strain>
    </source>
</reference>
<proteinExistence type="predicted"/>
<dbReference type="KEGG" id="nox:C5F49_01925"/>
<dbReference type="EMBL" id="CP026994">
    <property type="protein sequence ID" value="QLH04205.1"/>
    <property type="molecule type" value="Genomic_DNA"/>
</dbReference>
<evidence type="ECO:0000313" key="1">
    <source>
        <dbReference type="EMBL" id="QLH04205.1"/>
    </source>
</evidence>
<protein>
    <submittedName>
        <fullName evidence="1">Uncharacterized protein</fullName>
    </submittedName>
</protein>
<sequence>MNKSDIISEIEYRVSKSKNSDYTGCTIGITDKPKTKKDKHANDGKNVQYWKDWSVGEKDGLEIEEYFLAKGMKGDKGSGDYSGFVYIF</sequence>